<protein>
    <recommendedName>
        <fullName evidence="4">DUF761 domain-containing protein</fullName>
    </recommendedName>
</protein>
<gene>
    <name evidence="2" type="ORF">SAY87_009719</name>
</gene>
<feature type="region of interest" description="Disordered" evidence="1">
    <location>
        <begin position="50"/>
        <end position="90"/>
    </location>
</feature>
<evidence type="ECO:0000313" key="3">
    <source>
        <dbReference type="Proteomes" id="UP001345219"/>
    </source>
</evidence>
<dbReference type="AlphaFoldDB" id="A0AAN7JZQ0"/>
<sequence length="124" mass="14128">MGANRSWSLLSRLTRAILEITGRIASRISRYSCNGRRLWSSHSFDMGGMYRSVAGGGGRTPTDRRVLSWSRRDGGNVEEAGGEEEDDDGDVDRRAEDFIQRFRRQLLMERQASLALRYRRGDSL</sequence>
<evidence type="ECO:0000313" key="2">
    <source>
        <dbReference type="EMBL" id="KAK4755962.1"/>
    </source>
</evidence>
<dbReference type="PANTHER" id="PTHR33098:SF53">
    <property type="entry name" value="OS05G0540900 PROTEIN"/>
    <property type="match status" value="1"/>
</dbReference>
<dbReference type="EMBL" id="JAXIOK010000014">
    <property type="protein sequence ID" value="KAK4755962.1"/>
    <property type="molecule type" value="Genomic_DNA"/>
</dbReference>
<dbReference type="InterPro" id="IPR008480">
    <property type="entry name" value="DUF761_pln"/>
</dbReference>
<comment type="caution">
    <text evidence="2">The sequence shown here is derived from an EMBL/GenBank/DDBJ whole genome shotgun (WGS) entry which is preliminary data.</text>
</comment>
<proteinExistence type="predicted"/>
<accession>A0AAN7JZQ0</accession>
<reference evidence="2 3" key="1">
    <citation type="journal article" date="2023" name="Hortic Res">
        <title>Pangenome of water caltrop reveals structural variations and asymmetric subgenome divergence after allopolyploidization.</title>
        <authorList>
            <person name="Zhang X."/>
            <person name="Chen Y."/>
            <person name="Wang L."/>
            <person name="Yuan Y."/>
            <person name="Fang M."/>
            <person name="Shi L."/>
            <person name="Lu R."/>
            <person name="Comes H.P."/>
            <person name="Ma Y."/>
            <person name="Chen Y."/>
            <person name="Huang G."/>
            <person name="Zhou Y."/>
            <person name="Zheng Z."/>
            <person name="Qiu Y."/>
        </authorList>
    </citation>
    <scope>NUCLEOTIDE SEQUENCE [LARGE SCALE GENOMIC DNA]</scope>
    <source>
        <tissue evidence="2">Roots</tissue>
    </source>
</reference>
<feature type="compositionally biased region" description="Basic and acidic residues" evidence="1">
    <location>
        <begin position="61"/>
        <end position="75"/>
    </location>
</feature>
<evidence type="ECO:0000256" key="1">
    <source>
        <dbReference type="SAM" id="MobiDB-lite"/>
    </source>
</evidence>
<dbReference type="Proteomes" id="UP001345219">
    <property type="component" value="Chromosome 8"/>
</dbReference>
<dbReference type="Pfam" id="PF05553">
    <property type="entry name" value="DUF761"/>
    <property type="match status" value="1"/>
</dbReference>
<organism evidence="2 3">
    <name type="scientific">Trapa incisa</name>
    <dbReference type="NCBI Taxonomy" id="236973"/>
    <lineage>
        <taxon>Eukaryota</taxon>
        <taxon>Viridiplantae</taxon>
        <taxon>Streptophyta</taxon>
        <taxon>Embryophyta</taxon>
        <taxon>Tracheophyta</taxon>
        <taxon>Spermatophyta</taxon>
        <taxon>Magnoliopsida</taxon>
        <taxon>eudicotyledons</taxon>
        <taxon>Gunneridae</taxon>
        <taxon>Pentapetalae</taxon>
        <taxon>rosids</taxon>
        <taxon>malvids</taxon>
        <taxon>Myrtales</taxon>
        <taxon>Lythraceae</taxon>
        <taxon>Trapa</taxon>
    </lineage>
</organism>
<dbReference type="PANTHER" id="PTHR33098">
    <property type="entry name" value="COTTON FIBER (DUF761)"/>
    <property type="match status" value="1"/>
</dbReference>
<feature type="compositionally biased region" description="Acidic residues" evidence="1">
    <location>
        <begin position="80"/>
        <end position="90"/>
    </location>
</feature>
<keyword evidence="3" id="KW-1185">Reference proteome</keyword>
<evidence type="ECO:0008006" key="4">
    <source>
        <dbReference type="Google" id="ProtNLM"/>
    </source>
</evidence>
<name>A0AAN7JZQ0_9MYRT</name>